<evidence type="ECO:0000313" key="1">
    <source>
        <dbReference type="EMBL" id="KAH7283227.1"/>
    </source>
</evidence>
<dbReference type="OrthoDB" id="46564at2759"/>
<dbReference type="InterPro" id="IPR029063">
    <property type="entry name" value="SAM-dependent_MTases_sf"/>
</dbReference>
<reference evidence="1" key="1">
    <citation type="submission" date="2021-08" db="EMBL/GenBank/DDBJ databases">
        <title>WGS assembly of Ceratopteris richardii.</title>
        <authorList>
            <person name="Marchant D.B."/>
            <person name="Chen G."/>
            <person name="Jenkins J."/>
            <person name="Shu S."/>
            <person name="Leebens-Mack J."/>
            <person name="Grimwood J."/>
            <person name="Schmutz J."/>
            <person name="Soltis P."/>
            <person name="Soltis D."/>
            <person name="Chen Z.-H."/>
        </authorList>
    </citation>
    <scope>NUCLEOTIDE SEQUENCE</scope>
    <source>
        <strain evidence="1">Whitten #5841</strain>
        <tissue evidence="1">Leaf</tissue>
    </source>
</reference>
<dbReference type="Gene3D" id="3.40.50.150">
    <property type="entry name" value="Vaccinia Virus protein VP39"/>
    <property type="match status" value="1"/>
</dbReference>
<dbReference type="EMBL" id="CM035440">
    <property type="protein sequence ID" value="KAH7283227.1"/>
    <property type="molecule type" value="Genomic_DNA"/>
</dbReference>
<dbReference type="PANTHER" id="PTHR23108">
    <property type="entry name" value="METHYLTRANSFERASE-RELATED"/>
    <property type="match status" value="1"/>
</dbReference>
<organism evidence="1 2">
    <name type="scientific">Ceratopteris richardii</name>
    <name type="common">Triangle waterfern</name>
    <dbReference type="NCBI Taxonomy" id="49495"/>
    <lineage>
        <taxon>Eukaryota</taxon>
        <taxon>Viridiplantae</taxon>
        <taxon>Streptophyta</taxon>
        <taxon>Embryophyta</taxon>
        <taxon>Tracheophyta</taxon>
        <taxon>Polypodiopsida</taxon>
        <taxon>Polypodiidae</taxon>
        <taxon>Polypodiales</taxon>
        <taxon>Pteridineae</taxon>
        <taxon>Pteridaceae</taxon>
        <taxon>Parkerioideae</taxon>
        <taxon>Ceratopteris</taxon>
    </lineage>
</organism>
<keyword evidence="2" id="KW-1185">Reference proteome</keyword>
<comment type="caution">
    <text evidence="1">The sequence shown here is derived from an EMBL/GenBank/DDBJ whole genome shotgun (WGS) entry which is preliminary data.</text>
</comment>
<evidence type="ECO:0000313" key="2">
    <source>
        <dbReference type="Proteomes" id="UP000825935"/>
    </source>
</evidence>
<dbReference type="InterPro" id="IPR038899">
    <property type="entry name" value="METTL22"/>
</dbReference>
<gene>
    <name evidence="1" type="ORF">KP509_35G066600</name>
</gene>
<dbReference type="Pfam" id="PF10294">
    <property type="entry name" value="Methyltransf_16"/>
    <property type="match status" value="1"/>
</dbReference>
<dbReference type="SUPFAM" id="SSF53335">
    <property type="entry name" value="S-adenosyl-L-methionine-dependent methyltransferases"/>
    <property type="match status" value="1"/>
</dbReference>
<sequence>MEDDEVVTSEVHLGCPPHEVSCLSIFTIASSPRTFDDGEKPQTFREQCIPRVICSLNEEVSSSDNFDISTNSSLSDRSVISVDECGDLVIPRRNRNYHAYGDIQESTISIYHHVKTTLSRVGLQIWKASLLLGDFLLHKIQTTDELAGVVGIELGAGTGILGILLAAKARVVFLTDLDTEVLDNCLRNVILNSRKSKKIDSSIRIRQLDWKQPWPPIDETPDVENSIENKSLLVCLYPVVNLLLPVFHIEIEAGMGCIMICMISRSCFLYITWKIIEDVVWSRIGQVPIKEVSKGFFESLGIHPLEMYREPLFLSES</sequence>
<name>A0A8T2QGF6_CERRI</name>
<proteinExistence type="predicted"/>
<dbReference type="Proteomes" id="UP000825935">
    <property type="component" value="Chromosome 35"/>
</dbReference>
<dbReference type="GO" id="GO:0005634">
    <property type="term" value="C:nucleus"/>
    <property type="evidence" value="ECO:0007669"/>
    <property type="project" value="TreeGrafter"/>
</dbReference>
<evidence type="ECO:0008006" key="3">
    <source>
        <dbReference type="Google" id="ProtNLM"/>
    </source>
</evidence>
<accession>A0A8T2QGF6</accession>
<dbReference type="AlphaFoldDB" id="A0A8T2QGF6"/>
<dbReference type="GO" id="GO:0008276">
    <property type="term" value="F:protein methyltransferase activity"/>
    <property type="evidence" value="ECO:0007669"/>
    <property type="project" value="InterPro"/>
</dbReference>
<dbReference type="InterPro" id="IPR019410">
    <property type="entry name" value="Methyltransf_16"/>
</dbReference>
<dbReference type="CDD" id="cd02440">
    <property type="entry name" value="AdoMet_MTases"/>
    <property type="match status" value="1"/>
</dbReference>
<protein>
    <recommendedName>
        <fullName evidence="3">Methyltransferase-like protein 22</fullName>
    </recommendedName>
</protein>
<dbReference type="PANTHER" id="PTHR23108:SF0">
    <property type="entry name" value="METHYLTRANSFERASE-LIKE PROTEIN 22"/>
    <property type="match status" value="1"/>
</dbReference>